<dbReference type="OrthoDB" id="4332145at2"/>
<evidence type="ECO:0000256" key="5">
    <source>
        <dbReference type="ARBA" id="ARBA00023136"/>
    </source>
</evidence>
<protein>
    <submittedName>
        <fullName evidence="8">Cytochrome c biogenesis protein CcdA</fullName>
    </submittedName>
</protein>
<proteinExistence type="inferred from homology"/>
<evidence type="ECO:0000313" key="9">
    <source>
        <dbReference type="Proteomes" id="UP000181917"/>
    </source>
</evidence>
<organism evidence="8 9">
    <name type="scientific">Crystallibacter crystallopoietes</name>
    <dbReference type="NCBI Taxonomy" id="37928"/>
    <lineage>
        <taxon>Bacteria</taxon>
        <taxon>Bacillati</taxon>
        <taxon>Actinomycetota</taxon>
        <taxon>Actinomycetes</taxon>
        <taxon>Micrococcales</taxon>
        <taxon>Micrococcaceae</taxon>
        <taxon>Crystallibacter</taxon>
    </lineage>
</organism>
<evidence type="ECO:0000256" key="4">
    <source>
        <dbReference type="ARBA" id="ARBA00022989"/>
    </source>
</evidence>
<dbReference type="AlphaFoldDB" id="A0A1H1AWM3"/>
<keyword evidence="3 6" id="KW-0812">Transmembrane</keyword>
<keyword evidence="4 6" id="KW-1133">Transmembrane helix</keyword>
<evidence type="ECO:0000256" key="3">
    <source>
        <dbReference type="ARBA" id="ARBA00022692"/>
    </source>
</evidence>
<dbReference type="InterPro" id="IPR051790">
    <property type="entry name" value="Cytochrome_c-biogenesis_DsbD"/>
</dbReference>
<feature type="transmembrane region" description="Helical" evidence="6">
    <location>
        <begin position="190"/>
        <end position="212"/>
    </location>
</feature>
<feature type="transmembrane region" description="Helical" evidence="6">
    <location>
        <begin position="242"/>
        <end position="263"/>
    </location>
</feature>
<keyword evidence="9" id="KW-1185">Reference proteome</keyword>
<comment type="similarity">
    <text evidence="2">Belongs to the DsbD family.</text>
</comment>
<evidence type="ECO:0000256" key="2">
    <source>
        <dbReference type="ARBA" id="ARBA00006143"/>
    </source>
</evidence>
<sequence length="289" mass="29494">MEIGYAGAFLGGMLTLLSPCSALLLPAFFAYAFSTKTRLVARTALFYAGLLSTLVPLGVFAGALGSLVTQHRHVLVAVAATLVILLGAAQILGLRLPAAIRSNAQAGSSGLSVFVLGTVYGVAGVCTGPILGSILTVAAVGSNAMYGGILLAIYALGMALPLFALALVWDRLGISGRRWLRPRPLVIGRWSNSWIMVLSGILSIGIGVLLLVTDGTAGLGGVLSVGDQFLLETTVSGAASGISNAVFALIAAAVLAVAVVLYLRSQRAQRASGGFASVGPAARNDEEER</sequence>
<dbReference type="GO" id="GO:0017004">
    <property type="term" value="P:cytochrome complex assembly"/>
    <property type="evidence" value="ECO:0007669"/>
    <property type="project" value="InterPro"/>
</dbReference>
<dbReference type="STRING" id="37928.SAMN04489742_1123"/>
<evidence type="ECO:0000256" key="6">
    <source>
        <dbReference type="SAM" id="Phobius"/>
    </source>
</evidence>
<dbReference type="Proteomes" id="UP000181917">
    <property type="component" value="Unassembled WGS sequence"/>
</dbReference>
<evidence type="ECO:0000313" key="8">
    <source>
        <dbReference type="EMBL" id="SDQ44069.1"/>
    </source>
</evidence>
<dbReference type="PANTHER" id="PTHR31272">
    <property type="entry name" value="CYTOCHROME C-TYPE BIOGENESIS PROTEIN HI_1454-RELATED"/>
    <property type="match status" value="1"/>
</dbReference>
<reference evidence="8 9" key="1">
    <citation type="submission" date="2016-10" db="EMBL/GenBank/DDBJ databases">
        <authorList>
            <person name="de Groot N.N."/>
        </authorList>
    </citation>
    <scope>NUCLEOTIDE SEQUENCE [LARGE SCALE GENOMIC DNA]</scope>
    <source>
        <strain evidence="8 9">DSM 20117</strain>
    </source>
</reference>
<dbReference type="PANTHER" id="PTHR31272:SF4">
    <property type="entry name" value="CYTOCHROME C-TYPE BIOGENESIS PROTEIN HI_1454-RELATED"/>
    <property type="match status" value="1"/>
</dbReference>
<feature type="transmembrane region" description="Helical" evidence="6">
    <location>
        <begin position="74"/>
        <end position="92"/>
    </location>
</feature>
<dbReference type="InterPro" id="IPR003834">
    <property type="entry name" value="Cyt_c_assmbl_TM_dom"/>
</dbReference>
<comment type="subcellular location">
    <subcellularLocation>
        <location evidence="1">Membrane</location>
        <topology evidence="1">Multi-pass membrane protein</topology>
    </subcellularLocation>
</comment>
<evidence type="ECO:0000256" key="1">
    <source>
        <dbReference type="ARBA" id="ARBA00004141"/>
    </source>
</evidence>
<feature type="transmembrane region" description="Helical" evidence="6">
    <location>
        <begin position="113"/>
        <end position="140"/>
    </location>
</feature>
<dbReference type="EMBL" id="FNKH01000002">
    <property type="protein sequence ID" value="SDQ44069.1"/>
    <property type="molecule type" value="Genomic_DNA"/>
</dbReference>
<feature type="transmembrane region" description="Helical" evidence="6">
    <location>
        <begin position="6"/>
        <end position="33"/>
    </location>
</feature>
<accession>A0A1H1AWM3</accession>
<gene>
    <name evidence="8" type="ORF">SAMN04489742_1123</name>
</gene>
<dbReference type="KEGG" id="acry:AC20117_11720"/>
<dbReference type="Pfam" id="PF02683">
    <property type="entry name" value="DsbD_TM"/>
    <property type="match status" value="1"/>
</dbReference>
<feature type="transmembrane region" description="Helical" evidence="6">
    <location>
        <begin position="146"/>
        <end position="169"/>
    </location>
</feature>
<feature type="transmembrane region" description="Helical" evidence="6">
    <location>
        <begin position="45"/>
        <end position="68"/>
    </location>
</feature>
<feature type="domain" description="Cytochrome C biogenesis protein transmembrane" evidence="7">
    <location>
        <begin position="7"/>
        <end position="172"/>
    </location>
</feature>
<dbReference type="GO" id="GO:0016020">
    <property type="term" value="C:membrane"/>
    <property type="evidence" value="ECO:0007669"/>
    <property type="project" value="UniProtKB-SubCell"/>
</dbReference>
<dbReference type="RefSeq" id="WP_074699583.1">
    <property type="nucleotide sequence ID" value="NZ_CP018863.1"/>
</dbReference>
<name>A0A1H1AWM3_9MICC</name>
<keyword evidence="5 6" id="KW-0472">Membrane</keyword>
<evidence type="ECO:0000259" key="7">
    <source>
        <dbReference type="Pfam" id="PF02683"/>
    </source>
</evidence>